<sequence length="460" mass="48492">MDVGCKVNKAVNGWFTDLVRDAVNPAFAMVGRTLLSSPPPALLSRARELTGQVRVVSNALLVLFVLAGGVIVMAYGSAQTATAAVELIPRLVLATILSNSSLTISEYAVQFANGLVDGLVGTGVDADRAGNLLAGRVTAVVSDPMNAALYLVLLAGGSVLLGLILAFIAVIRVTLLLFLIISAPLALLCHALPQTEGIARLWWRAFTGVLAIQVLQALVLLLAFKVHLTDSPDLFAATGRPSPAGSALDVLILIGLLYVLIKIPGWVARSIWQQAKPQLLMRAVKGVVVYKTLGALGGVFRGVRTRPSPGPTVTAHRHGMGSRTVRPRPTARPASSAAGSPPTASGGKPMNPPTRPSPSGSASGSSRSPQQLALPLGITPTSSRKAHQGKQLALPFPVTRVPRPPASSPAPPPVKATWIRPKPPYVQDRLPGMPTRPARPRQLRLRLDPPPRRMPKRGDR</sequence>
<evidence type="ECO:0000313" key="4">
    <source>
        <dbReference type="Proteomes" id="UP000262538"/>
    </source>
</evidence>
<gene>
    <name evidence="3" type="ORF">DI270_007675</name>
</gene>
<feature type="transmembrane region" description="Helical" evidence="2">
    <location>
        <begin position="55"/>
        <end position="75"/>
    </location>
</feature>
<feature type="transmembrane region" description="Helical" evidence="2">
    <location>
        <begin position="175"/>
        <end position="193"/>
    </location>
</feature>
<feature type="compositionally biased region" description="Low complexity" evidence="1">
    <location>
        <begin position="357"/>
        <end position="369"/>
    </location>
</feature>
<evidence type="ECO:0000313" key="3">
    <source>
        <dbReference type="EMBL" id="RGA05583.1"/>
    </source>
</evidence>
<name>A0ABX9LPN5_9ACTN</name>
<dbReference type="Proteomes" id="UP000262538">
    <property type="component" value="Unassembled WGS sequence"/>
</dbReference>
<feature type="compositionally biased region" description="Pro residues" evidence="1">
    <location>
        <begin position="402"/>
        <end position="414"/>
    </location>
</feature>
<evidence type="ECO:0000256" key="2">
    <source>
        <dbReference type="SAM" id="Phobius"/>
    </source>
</evidence>
<feature type="compositionally biased region" description="Low complexity" evidence="1">
    <location>
        <begin position="322"/>
        <end position="347"/>
    </location>
</feature>
<evidence type="ECO:0000256" key="1">
    <source>
        <dbReference type="SAM" id="MobiDB-lite"/>
    </source>
</evidence>
<feature type="transmembrane region" description="Helical" evidence="2">
    <location>
        <begin position="244"/>
        <end position="261"/>
    </location>
</feature>
<protein>
    <submittedName>
        <fullName evidence="3">ABC transporter ATP-binding protein</fullName>
    </submittedName>
</protein>
<keyword evidence="3" id="KW-0067">ATP-binding</keyword>
<keyword evidence="2" id="KW-0472">Membrane</keyword>
<feature type="region of interest" description="Disordered" evidence="1">
    <location>
        <begin position="304"/>
        <end position="373"/>
    </location>
</feature>
<keyword evidence="4" id="KW-1185">Reference proteome</keyword>
<feature type="region of interest" description="Disordered" evidence="1">
    <location>
        <begin position="396"/>
        <end position="460"/>
    </location>
</feature>
<feature type="transmembrane region" description="Helical" evidence="2">
    <location>
        <begin position="148"/>
        <end position="169"/>
    </location>
</feature>
<keyword evidence="3" id="KW-0547">Nucleotide-binding</keyword>
<comment type="caution">
    <text evidence="3">The sequence shown here is derived from an EMBL/GenBank/DDBJ whole genome shotgun (WGS) entry which is preliminary data.</text>
</comment>
<dbReference type="GO" id="GO:0005524">
    <property type="term" value="F:ATP binding"/>
    <property type="evidence" value="ECO:0007669"/>
    <property type="project" value="UniProtKB-KW"/>
</dbReference>
<proteinExistence type="predicted"/>
<organism evidence="3 4">
    <name type="scientific">Microbispora triticiradicis</name>
    <dbReference type="NCBI Taxonomy" id="2200763"/>
    <lineage>
        <taxon>Bacteria</taxon>
        <taxon>Bacillati</taxon>
        <taxon>Actinomycetota</taxon>
        <taxon>Actinomycetes</taxon>
        <taxon>Streptosporangiales</taxon>
        <taxon>Streptosporangiaceae</taxon>
        <taxon>Microbispora</taxon>
    </lineage>
</organism>
<accession>A0ABX9LPN5</accession>
<keyword evidence="2" id="KW-0812">Transmembrane</keyword>
<dbReference type="Pfam" id="PF19590">
    <property type="entry name" value="TrbL_3"/>
    <property type="match status" value="1"/>
</dbReference>
<dbReference type="EMBL" id="QFZU02000031">
    <property type="protein sequence ID" value="RGA05583.1"/>
    <property type="molecule type" value="Genomic_DNA"/>
</dbReference>
<dbReference type="InterPro" id="IPR045782">
    <property type="entry name" value="TrbL_3"/>
</dbReference>
<feature type="transmembrane region" description="Helical" evidence="2">
    <location>
        <begin position="205"/>
        <end position="224"/>
    </location>
</feature>
<keyword evidence="2" id="KW-1133">Transmembrane helix</keyword>
<feature type="compositionally biased region" description="Basic and acidic residues" evidence="1">
    <location>
        <begin position="445"/>
        <end position="460"/>
    </location>
</feature>
<reference evidence="3 4" key="1">
    <citation type="submission" date="2018-08" db="EMBL/GenBank/DDBJ databases">
        <title>Microbispora. triticiradicis sp. nov., a novel actinomycete isolated from the root of wheat (Triticum aestivum L.)).</title>
        <authorList>
            <person name="Han C."/>
        </authorList>
    </citation>
    <scope>NUCLEOTIDE SEQUENCE [LARGE SCALE GENOMIC DNA]</scope>
    <source>
        <strain evidence="3 4">NEAU-HRDPA2-9</strain>
    </source>
</reference>
<feature type="transmembrane region" description="Helical" evidence="2">
    <location>
        <begin position="87"/>
        <end position="109"/>
    </location>
</feature>